<dbReference type="Gene3D" id="3.40.710.10">
    <property type="entry name" value="DD-peptidase/beta-lactamase superfamily"/>
    <property type="match status" value="1"/>
</dbReference>
<protein>
    <recommendedName>
        <fullName evidence="6">Beta-lactamase-related domain-containing protein</fullName>
    </recommendedName>
</protein>
<reference evidence="4 5" key="1">
    <citation type="submission" date="2024-01" db="EMBL/GenBank/DDBJ databases">
        <authorList>
            <person name="Allen C."/>
            <person name="Tagirdzhanova G."/>
        </authorList>
    </citation>
    <scope>NUCLEOTIDE SEQUENCE [LARGE SCALE GENOMIC DNA]</scope>
</reference>
<sequence>MYRNIQTAAVMALLPAVTMAQDLPYQPCPLLRAYYPLPSINKSSAAIESASDMFTKLFNSLVQTGCSDSFGCISPNTTSFSLAIFSGDADATDDDYIFFEYSHVVPDLAADNNNSVGLDTVFPTGTLTQVFTVYAWLIQMGDDQWDQPIAAFLPELATANMTNTLAVDWKEVSIGSLASHMSGIVRDYFIDKLTSFAPYMLPDTTPILSNAAFQLLAFAMERSISKKCNATDFASILSDSFLQPLNMSGSGLLSPLAEANVFGGDISSSFVGEPAALSLLSTTRDLARAGRAMLASDLIPASSTRHWLQPFADTSNLRNSVGRPWEIYHAGQYANSTILDVFTKNGVVGAYASYFGLSPDLGAGFAILAHDTSGSTPDLNAYADIVSLALLDLESLAAEEAAAFFAGNYTGDAQTGNVAEIQSPNDGYGFVVADLVVDGVDLRNQTAAAAGIALENLDYRIYPSNVVQEAQHLFLAVFQDKTAPVDADTPTCITWQDVGSLGQDIAEQFVFGVDESGLAKTLTILGKNGPLKRSISAQD</sequence>
<evidence type="ECO:0000259" key="3">
    <source>
        <dbReference type="Pfam" id="PF26335"/>
    </source>
</evidence>
<dbReference type="Pfam" id="PF26335">
    <property type="entry name" value="ARB_00930_C"/>
    <property type="match status" value="1"/>
</dbReference>
<name>A0ABP0C915_9PEZI</name>
<dbReference type="PANTHER" id="PTHR22935">
    <property type="entry name" value="PENICILLIN-BINDING PROTEIN"/>
    <property type="match status" value="1"/>
</dbReference>
<keyword evidence="1" id="KW-0732">Signal</keyword>
<dbReference type="EMBL" id="CAWUHC010000073">
    <property type="protein sequence ID" value="CAK7228514.1"/>
    <property type="molecule type" value="Genomic_DNA"/>
</dbReference>
<feature type="signal peptide" evidence="1">
    <location>
        <begin position="1"/>
        <end position="20"/>
    </location>
</feature>
<evidence type="ECO:0000256" key="1">
    <source>
        <dbReference type="SAM" id="SignalP"/>
    </source>
</evidence>
<organism evidence="4 5">
    <name type="scientific">Sporothrix bragantina</name>
    <dbReference type="NCBI Taxonomy" id="671064"/>
    <lineage>
        <taxon>Eukaryota</taxon>
        <taxon>Fungi</taxon>
        <taxon>Dikarya</taxon>
        <taxon>Ascomycota</taxon>
        <taxon>Pezizomycotina</taxon>
        <taxon>Sordariomycetes</taxon>
        <taxon>Sordariomycetidae</taxon>
        <taxon>Ophiostomatales</taxon>
        <taxon>Ophiostomataceae</taxon>
        <taxon>Sporothrix</taxon>
    </lineage>
</organism>
<feature type="domain" description="Beta-lactamase-related" evidence="2">
    <location>
        <begin position="110"/>
        <end position="379"/>
    </location>
</feature>
<accession>A0ABP0C915</accession>
<feature type="domain" description="Beta-lactamase-like ARB-00930-like C-terminal" evidence="3">
    <location>
        <begin position="397"/>
        <end position="528"/>
    </location>
</feature>
<dbReference type="InterPro" id="IPR051478">
    <property type="entry name" value="Beta-lactamase-like_AB/R"/>
</dbReference>
<evidence type="ECO:0000313" key="5">
    <source>
        <dbReference type="Proteomes" id="UP001642406"/>
    </source>
</evidence>
<feature type="chain" id="PRO_5045351620" description="Beta-lactamase-related domain-containing protein" evidence="1">
    <location>
        <begin position="21"/>
        <end position="539"/>
    </location>
</feature>
<dbReference type="InterPro" id="IPR012338">
    <property type="entry name" value="Beta-lactam/transpept-like"/>
</dbReference>
<comment type="caution">
    <text evidence="4">The sequence shown here is derived from an EMBL/GenBank/DDBJ whole genome shotgun (WGS) entry which is preliminary data.</text>
</comment>
<dbReference type="PANTHER" id="PTHR22935:SF97">
    <property type="entry name" value="BETA-LACTAMASE-RELATED DOMAIN-CONTAINING PROTEIN"/>
    <property type="match status" value="1"/>
</dbReference>
<proteinExistence type="predicted"/>
<dbReference type="SUPFAM" id="SSF56601">
    <property type="entry name" value="beta-lactamase/transpeptidase-like"/>
    <property type="match status" value="1"/>
</dbReference>
<dbReference type="InterPro" id="IPR001466">
    <property type="entry name" value="Beta-lactam-related"/>
</dbReference>
<keyword evidence="5" id="KW-1185">Reference proteome</keyword>
<dbReference type="Proteomes" id="UP001642406">
    <property type="component" value="Unassembled WGS sequence"/>
</dbReference>
<dbReference type="InterPro" id="IPR058664">
    <property type="entry name" value="ARB_00930-like_C"/>
</dbReference>
<evidence type="ECO:0008006" key="6">
    <source>
        <dbReference type="Google" id="ProtNLM"/>
    </source>
</evidence>
<gene>
    <name evidence="4" type="ORF">SBRCBS47491_006930</name>
</gene>
<evidence type="ECO:0000259" key="2">
    <source>
        <dbReference type="Pfam" id="PF00144"/>
    </source>
</evidence>
<evidence type="ECO:0000313" key="4">
    <source>
        <dbReference type="EMBL" id="CAK7228514.1"/>
    </source>
</evidence>
<dbReference type="Pfam" id="PF00144">
    <property type="entry name" value="Beta-lactamase"/>
    <property type="match status" value="1"/>
</dbReference>